<dbReference type="AlphaFoldDB" id="W2P648"/>
<dbReference type="Proteomes" id="UP000054532">
    <property type="component" value="Unassembled WGS sequence"/>
</dbReference>
<organism evidence="2">
    <name type="scientific">Phytophthora nicotianae</name>
    <name type="common">Potato buckeye rot agent</name>
    <name type="synonym">Phytophthora parasitica</name>
    <dbReference type="NCBI Taxonomy" id="4792"/>
    <lineage>
        <taxon>Eukaryota</taxon>
        <taxon>Sar</taxon>
        <taxon>Stramenopiles</taxon>
        <taxon>Oomycota</taxon>
        <taxon>Peronosporomycetes</taxon>
        <taxon>Peronosporales</taxon>
        <taxon>Peronosporaceae</taxon>
        <taxon>Phytophthora</taxon>
    </lineage>
</organism>
<evidence type="ECO:0000256" key="1">
    <source>
        <dbReference type="SAM" id="MobiDB-lite"/>
    </source>
</evidence>
<feature type="region of interest" description="Disordered" evidence="1">
    <location>
        <begin position="21"/>
        <end position="115"/>
    </location>
</feature>
<feature type="compositionally biased region" description="Basic and acidic residues" evidence="1">
    <location>
        <begin position="90"/>
        <end position="115"/>
    </location>
</feature>
<feature type="compositionally biased region" description="Polar residues" evidence="1">
    <location>
        <begin position="28"/>
        <end position="38"/>
    </location>
</feature>
<sequence>MGKTITAVRVCDKAAKNTDEANRRNTIEAGQSSLQSIDRTSDDTACHTQNESTPSRDQEFSATEMRNRLTETGSNQINNHNEAGSLRIGNQDRRAETSFGQDRRAETGYEQDRRM</sequence>
<dbReference type="EMBL" id="KI690553">
    <property type="protein sequence ID" value="ETM56256.1"/>
    <property type="molecule type" value="Genomic_DNA"/>
</dbReference>
<evidence type="ECO:0000313" key="2">
    <source>
        <dbReference type="EMBL" id="ETM56256.1"/>
    </source>
</evidence>
<feature type="compositionally biased region" description="Polar residues" evidence="1">
    <location>
        <begin position="70"/>
        <end position="82"/>
    </location>
</feature>
<feature type="compositionally biased region" description="Basic and acidic residues" evidence="1">
    <location>
        <begin position="54"/>
        <end position="69"/>
    </location>
</feature>
<reference evidence="2" key="1">
    <citation type="submission" date="2013-11" db="EMBL/GenBank/DDBJ databases">
        <title>The Genome Sequence of Phytophthora parasitica IAC_01/95.</title>
        <authorList>
            <consortium name="The Broad Institute Genomics Platform"/>
            <person name="Russ C."/>
            <person name="Tyler B."/>
            <person name="Panabieres F."/>
            <person name="Shan W."/>
            <person name="Tripathy S."/>
            <person name="Grunwald N."/>
            <person name="Machado M."/>
            <person name="Johnson C.S."/>
            <person name="Arredondo F."/>
            <person name="Hong C."/>
            <person name="Coffey M."/>
            <person name="Young S.K."/>
            <person name="Zeng Q."/>
            <person name="Gargeya S."/>
            <person name="Fitzgerald M."/>
            <person name="Abouelleil A."/>
            <person name="Alvarado L."/>
            <person name="Chapman S.B."/>
            <person name="Gainer-Dewar J."/>
            <person name="Goldberg J."/>
            <person name="Griggs A."/>
            <person name="Gujja S."/>
            <person name="Hansen M."/>
            <person name="Howarth C."/>
            <person name="Imamovic A."/>
            <person name="Ireland A."/>
            <person name="Larimer J."/>
            <person name="McCowan C."/>
            <person name="Murphy C."/>
            <person name="Pearson M."/>
            <person name="Poon T.W."/>
            <person name="Priest M."/>
            <person name="Roberts A."/>
            <person name="Saif S."/>
            <person name="Shea T."/>
            <person name="Sykes S."/>
            <person name="Wortman J."/>
            <person name="Nusbaum C."/>
            <person name="Birren B."/>
        </authorList>
    </citation>
    <scope>NUCLEOTIDE SEQUENCE [LARGE SCALE GENOMIC DNA]</scope>
    <source>
        <strain evidence="2">IAC_01/95</strain>
    </source>
</reference>
<name>W2P648_PHYNI</name>
<accession>W2P648</accession>
<protein>
    <submittedName>
        <fullName evidence="2">Uncharacterized protein</fullName>
    </submittedName>
</protein>
<proteinExistence type="predicted"/>
<gene>
    <name evidence="2" type="ORF">L914_00739</name>
</gene>